<dbReference type="EMBL" id="CP071444">
    <property type="protein sequence ID" value="QSX07631.1"/>
    <property type="molecule type" value="Genomic_DNA"/>
</dbReference>
<dbReference type="Gene3D" id="1.10.10.10">
    <property type="entry name" value="Winged helix-like DNA-binding domain superfamily/Winged helix DNA-binding domain"/>
    <property type="match status" value="1"/>
</dbReference>
<dbReference type="KEGG" id="alka:J0B03_07245"/>
<dbReference type="AlphaFoldDB" id="A0A974XDB6"/>
<dbReference type="SMART" id="SM00347">
    <property type="entry name" value="HTH_MARR"/>
    <property type="match status" value="1"/>
</dbReference>
<reference evidence="5" key="1">
    <citation type="submission" date="2021-03" db="EMBL/GenBank/DDBJ databases">
        <title>Alkalibacter marinus sp. nov., isolated from tidal flat sediment.</title>
        <authorList>
            <person name="Namirimu T."/>
            <person name="Yang J.-A."/>
            <person name="Yang S.-H."/>
            <person name="Kim Y.-J."/>
            <person name="Kwon K.K."/>
        </authorList>
    </citation>
    <scope>NUCLEOTIDE SEQUENCE</scope>
    <source>
        <strain evidence="5">ES005</strain>
    </source>
</reference>
<dbReference type="InterPro" id="IPR036388">
    <property type="entry name" value="WH-like_DNA-bd_sf"/>
</dbReference>
<evidence type="ECO:0000256" key="3">
    <source>
        <dbReference type="ARBA" id="ARBA00023163"/>
    </source>
</evidence>
<dbReference type="SUPFAM" id="SSF46785">
    <property type="entry name" value="Winged helix' DNA-binding domain"/>
    <property type="match status" value="1"/>
</dbReference>
<keyword evidence="3" id="KW-0804">Transcription</keyword>
<organism evidence="5 6">
    <name type="scientific">Alkalibacter rhizosphaerae</name>
    <dbReference type="NCBI Taxonomy" id="2815577"/>
    <lineage>
        <taxon>Bacteria</taxon>
        <taxon>Bacillati</taxon>
        <taxon>Bacillota</taxon>
        <taxon>Clostridia</taxon>
        <taxon>Eubacteriales</taxon>
        <taxon>Eubacteriaceae</taxon>
        <taxon>Alkalibacter</taxon>
    </lineage>
</organism>
<sequence>MEKKSIGKELRSLNNVIKRYVENLNNYQSAKNVTGTNSWIIAFLADNQHREIYQKDLEKQFSVTRSTASKVIKRMEEKGMLCRVSVPEDARLKKLVLTQTALDMHNAIIEDLQKMESNLTDGFDPDELKTLHSYIVRMKKNLEHAFQEEA</sequence>
<dbReference type="GO" id="GO:0003677">
    <property type="term" value="F:DNA binding"/>
    <property type="evidence" value="ECO:0007669"/>
    <property type="project" value="UniProtKB-KW"/>
</dbReference>
<evidence type="ECO:0000313" key="6">
    <source>
        <dbReference type="Proteomes" id="UP000663499"/>
    </source>
</evidence>
<name>A0A974XDB6_9FIRM</name>
<evidence type="ECO:0000313" key="5">
    <source>
        <dbReference type="EMBL" id="QSX07631.1"/>
    </source>
</evidence>
<evidence type="ECO:0000259" key="4">
    <source>
        <dbReference type="PROSITE" id="PS50995"/>
    </source>
</evidence>
<keyword evidence="6" id="KW-1185">Reference proteome</keyword>
<evidence type="ECO:0000256" key="1">
    <source>
        <dbReference type="ARBA" id="ARBA00023015"/>
    </source>
</evidence>
<dbReference type="InterPro" id="IPR036390">
    <property type="entry name" value="WH_DNA-bd_sf"/>
</dbReference>
<dbReference type="Pfam" id="PF12802">
    <property type="entry name" value="MarR_2"/>
    <property type="match status" value="1"/>
</dbReference>
<dbReference type="PANTHER" id="PTHR42756:SF1">
    <property type="entry name" value="TRANSCRIPTIONAL REPRESSOR OF EMRAB OPERON"/>
    <property type="match status" value="1"/>
</dbReference>
<keyword evidence="1" id="KW-0805">Transcription regulation</keyword>
<dbReference type="Proteomes" id="UP000663499">
    <property type="component" value="Chromosome"/>
</dbReference>
<evidence type="ECO:0000256" key="2">
    <source>
        <dbReference type="ARBA" id="ARBA00023125"/>
    </source>
</evidence>
<gene>
    <name evidence="5" type="ORF">J0B03_07245</name>
</gene>
<dbReference type="InterPro" id="IPR000835">
    <property type="entry name" value="HTH_MarR-typ"/>
</dbReference>
<protein>
    <submittedName>
        <fullName evidence="5">MarR family transcriptional regulator</fullName>
    </submittedName>
</protein>
<dbReference type="RefSeq" id="WP_207298973.1">
    <property type="nucleotide sequence ID" value="NZ_CP071444.1"/>
</dbReference>
<keyword evidence="2" id="KW-0238">DNA-binding</keyword>
<dbReference type="GO" id="GO:0003700">
    <property type="term" value="F:DNA-binding transcription factor activity"/>
    <property type="evidence" value="ECO:0007669"/>
    <property type="project" value="InterPro"/>
</dbReference>
<accession>A0A974XDB6</accession>
<dbReference type="PROSITE" id="PS50995">
    <property type="entry name" value="HTH_MARR_2"/>
    <property type="match status" value="1"/>
</dbReference>
<dbReference type="PANTHER" id="PTHR42756">
    <property type="entry name" value="TRANSCRIPTIONAL REGULATOR, MARR"/>
    <property type="match status" value="1"/>
</dbReference>
<dbReference type="PRINTS" id="PR00598">
    <property type="entry name" value="HTHMARR"/>
</dbReference>
<proteinExistence type="predicted"/>
<feature type="domain" description="HTH marR-type" evidence="4">
    <location>
        <begin position="3"/>
        <end position="140"/>
    </location>
</feature>